<evidence type="ECO:0000313" key="5">
    <source>
        <dbReference type="Proteomes" id="UP000073492"/>
    </source>
</evidence>
<evidence type="ECO:0000259" key="2">
    <source>
        <dbReference type="PROSITE" id="PS50404"/>
    </source>
</evidence>
<feature type="compositionally biased region" description="Low complexity" evidence="1">
    <location>
        <begin position="67"/>
        <end position="78"/>
    </location>
</feature>
<dbReference type="PROSITE" id="PS50404">
    <property type="entry name" value="GST_NTER"/>
    <property type="match status" value="1"/>
</dbReference>
<proteinExistence type="predicted"/>
<feature type="domain" description="GST C-terminal" evidence="3">
    <location>
        <begin position="215"/>
        <end position="365"/>
    </location>
</feature>
<protein>
    <recommendedName>
        <fullName evidence="6">Glutathione S-transferase</fullName>
    </recommendedName>
</protein>
<gene>
    <name evidence="4" type="ORF">AC579_3561</name>
</gene>
<dbReference type="Pfam" id="PF14497">
    <property type="entry name" value="GST_C_3"/>
    <property type="match status" value="1"/>
</dbReference>
<evidence type="ECO:0000259" key="3">
    <source>
        <dbReference type="PROSITE" id="PS50405"/>
    </source>
</evidence>
<dbReference type="SUPFAM" id="SSF47616">
    <property type="entry name" value="GST C-terminal domain-like"/>
    <property type="match status" value="1"/>
</dbReference>
<dbReference type="InterPro" id="IPR036282">
    <property type="entry name" value="Glutathione-S-Trfase_C_sf"/>
</dbReference>
<dbReference type="GO" id="GO:0004364">
    <property type="term" value="F:glutathione transferase activity"/>
    <property type="evidence" value="ECO:0007669"/>
    <property type="project" value="TreeGrafter"/>
</dbReference>
<dbReference type="OrthoDB" id="414243at2759"/>
<organism evidence="4 5">
    <name type="scientific">Pseudocercospora musae</name>
    <dbReference type="NCBI Taxonomy" id="113226"/>
    <lineage>
        <taxon>Eukaryota</taxon>
        <taxon>Fungi</taxon>
        <taxon>Dikarya</taxon>
        <taxon>Ascomycota</taxon>
        <taxon>Pezizomycotina</taxon>
        <taxon>Dothideomycetes</taxon>
        <taxon>Dothideomycetidae</taxon>
        <taxon>Mycosphaerellales</taxon>
        <taxon>Mycosphaerellaceae</taxon>
        <taxon>Pseudocercospora</taxon>
    </lineage>
</organism>
<dbReference type="CDD" id="cd03192">
    <property type="entry name" value="GST_C_Sigma_like"/>
    <property type="match status" value="1"/>
</dbReference>
<dbReference type="Proteomes" id="UP000073492">
    <property type="component" value="Unassembled WGS sequence"/>
</dbReference>
<comment type="caution">
    <text evidence="4">The sequence shown here is derived from an EMBL/GenBank/DDBJ whole genome shotgun (WGS) entry which is preliminary data.</text>
</comment>
<dbReference type="Gene3D" id="3.40.30.10">
    <property type="entry name" value="Glutaredoxin"/>
    <property type="match status" value="1"/>
</dbReference>
<dbReference type="PANTHER" id="PTHR11571">
    <property type="entry name" value="GLUTATHIONE S-TRANSFERASE"/>
    <property type="match status" value="1"/>
</dbReference>
<dbReference type="Gene3D" id="1.20.1050.10">
    <property type="match status" value="1"/>
</dbReference>
<dbReference type="InterPro" id="IPR050213">
    <property type="entry name" value="GST_superfamily"/>
</dbReference>
<evidence type="ECO:0008006" key="6">
    <source>
        <dbReference type="Google" id="ProtNLM"/>
    </source>
</evidence>
<dbReference type="GO" id="GO:0006749">
    <property type="term" value="P:glutathione metabolic process"/>
    <property type="evidence" value="ECO:0007669"/>
    <property type="project" value="TreeGrafter"/>
</dbReference>
<sequence>MGKLRQVPGTSDTIPHPRQHLDNFTLHVILATPYRTISRNTLPPSATKHIYTVSNTIRRAAARNPLSGSRDSGRSFDSPPRKLYATHSKTPIFVLQAKPRKGGAEMAEQAAKKQRTQPTYDLLYHPGAPGRGEFIRLAFEAAGVPYTDVANEDGKNGYGEVQKICMNDGLESSDGNPPVFSPPALRVKDGEKVLIISQTPNILIYLGDKLGLVPGGDEKYYVQQLALTALDFNNEIHDTHHPLAVSKYYEDQKGAALEKAQDVRETRIPKFLNYFGRQLKWNASAGQHKYLVGDKLTYADLTLWQILDGAKFAFPMELEARSKEFPELLGTFYESVKREKGIKEYLASERRLKYSMGVFRHYPELDRQ</sequence>
<keyword evidence="5" id="KW-1185">Reference proteome</keyword>
<reference evidence="4 5" key="1">
    <citation type="submission" date="2015-07" db="EMBL/GenBank/DDBJ databases">
        <title>Comparative genomics of the Sigatoka disease complex on banana suggests a link between parallel evolutionary changes in Pseudocercospora fijiensis and Pseudocercospora eumusae and increased virulence on the banana host.</title>
        <authorList>
            <person name="Chang T.-C."/>
            <person name="Salvucci A."/>
            <person name="Crous P.W."/>
            <person name="Stergiopoulos I."/>
        </authorList>
    </citation>
    <scope>NUCLEOTIDE SEQUENCE [LARGE SCALE GENOMIC DNA]</scope>
    <source>
        <strain evidence="4 5">CBS 116634</strain>
    </source>
</reference>
<feature type="domain" description="GST N-terminal" evidence="2">
    <location>
        <begin position="119"/>
        <end position="214"/>
    </location>
</feature>
<name>A0A139IVY8_9PEZI</name>
<dbReference type="InterPro" id="IPR004046">
    <property type="entry name" value="GST_C"/>
</dbReference>
<evidence type="ECO:0000313" key="4">
    <source>
        <dbReference type="EMBL" id="KXT18911.1"/>
    </source>
</evidence>
<dbReference type="EMBL" id="LFZO01000002">
    <property type="protein sequence ID" value="KXT18910.1"/>
    <property type="molecule type" value="Genomic_DNA"/>
</dbReference>
<dbReference type="STRING" id="113226.A0A139IVY8"/>
<dbReference type="AlphaFoldDB" id="A0A139IVY8"/>
<dbReference type="PROSITE" id="PS50405">
    <property type="entry name" value="GST_CTER"/>
    <property type="match status" value="1"/>
</dbReference>
<dbReference type="SUPFAM" id="SSF52833">
    <property type="entry name" value="Thioredoxin-like"/>
    <property type="match status" value="1"/>
</dbReference>
<accession>A0A139IVY8</accession>
<dbReference type="PANTHER" id="PTHR11571:SF263">
    <property type="entry name" value="GLUTATHIONE S-TRANSFERASE"/>
    <property type="match status" value="1"/>
</dbReference>
<dbReference type="InterPro" id="IPR036249">
    <property type="entry name" value="Thioredoxin-like_sf"/>
</dbReference>
<evidence type="ECO:0000256" key="1">
    <source>
        <dbReference type="SAM" id="MobiDB-lite"/>
    </source>
</evidence>
<dbReference type="InterPro" id="IPR010987">
    <property type="entry name" value="Glutathione-S-Trfase_C-like"/>
</dbReference>
<dbReference type="InterPro" id="IPR004045">
    <property type="entry name" value="Glutathione_S-Trfase_N"/>
</dbReference>
<feature type="region of interest" description="Disordered" evidence="1">
    <location>
        <begin position="61"/>
        <end position="82"/>
    </location>
</feature>
<dbReference type="EMBL" id="LFZO01000002">
    <property type="protein sequence ID" value="KXT18911.1"/>
    <property type="molecule type" value="Genomic_DNA"/>
</dbReference>